<accession>A0ABX8EKY3</accession>
<dbReference type="EMBL" id="CP075371">
    <property type="protein sequence ID" value="QVT81194.1"/>
    <property type="molecule type" value="Genomic_DNA"/>
</dbReference>
<organism evidence="7 8">
    <name type="scientific">Nocardioides aquaticus</name>
    <dbReference type="NCBI Taxonomy" id="160826"/>
    <lineage>
        <taxon>Bacteria</taxon>
        <taxon>Bacillati</taxon>
        <taxon>Actinomycetota</taxon>
        <taxon>Actinomycetes</taxon>
        <taxon>Propionibacteriales</taxon>
        <taxon>Nocardioidaceae</taxon>
        <taxon>Nocardioides</taxon>
    </lineage>
</organism>
<dbReference type="InterPro" id="IPR010998">
    <property type="entry name" value="Integrase_recombinase_N"/>
</dbReference>
<evidence type="ECO:0000259" key="5">
    <source>
        <dbReference type="PROSITE" id="PS51898"/>
    </source>
</evidence>
<dbReference type="Pfam" id="PF14659">
    <property type="entry name" value="Phage_int_SAM_3"/>
    <property type="match status" value="1"/>
</dbReference>
<evidence type="ECO:0000256" key="4">
    <source>
        <dbReference type="PROSITE-ProRule" id="PRU01248"/>
    </source>
</evidence>
<keyword evidence="3" id="KW-0233">DNA recombination</keyword>
<dbReference type="InterPro" id="IPR013762">
    <property type="entry name" value="Integrase-like_cat_sf"/>
</dbReference>
<dbReference type="InterPro" id="IPR050090">
    <property type="entry name" value="Tyrosine_recombinase_XerCD"/>
</dbReference>
<evidence type="ECO:0000256" key="2">
    <source>
        <dbReference type="ARBA" id="ARBA00023125"/>
    </source>
</evidence>
<reference evidence="7 8" key="1">
    <citation type="submission" date="2021-05" db="EMBL/GenBank/DDBJ databases">
        <title>Complete genome of Nocardioides aquaticus KCTC 9944T isolated from meromictic and hypersaline Ekho Lake, Antarctica.</title>
        <authorList>
            <person name="Hwang K."/>
            <person name="Kim K.M."/>
            <person name="Choe H."/>
        </authorList>
    </citation>
    <scope>NUCLEOTIDE SEQUENCE [LARGE SCALE GENOMIC DNA]</scope>
    <source>
        <strain evidence="7 8">KCTC 9944</strain>
    </source>
</reference>
<dbReference type="InterPro" id="IPR004107">
    <property type="entry name" value="Integrase_SAM-like_N"/>
</dbReference>
<evidence type="ECO:0000259" key="6">
    <source>
        <dbReference type="PROSITE" id="PS51900"/>
    </source>
</evidence>
<dbReference type="Gene3D" id="1.10.443.10">
    <property type="entry name" value="Intergrase catalytic core"/>
    <property type="match status" value="1"/>
</dbReference>
<sequence length="345" mass="38871">MNRERAQTRHLHIAHGATVQDITVDDVGEETVETYLENWLWGKQSLRPSTHTSYEIHIRRYLVPYLGNLPLTALRPLHVERMYRELAMLEGTRGRPITVSTLRRVHATLMSAMNTAVRRGLIERNPAATVELPRTPRPTMNAWTAEELGRFLTLTTADPMNMMFVLLGLVGLRRGEAVALRWSDLDLNAGLLRVEQTSVRVGGRTVIGPPKSSSGQRVVAIDEETARRLQWHQCRQRLSVLRASDERVPPPTQVFTTERGEPLDPAYVSRLFSRLIAHHNLRPIRLHDLRHTSASVGLASGESLVEVSRRLGHSSITITADVYSHVSPEVAKSSAERLARTIYHP</sequence>
<name>A0ABX8EKY3_9ACTN</name>
<keyword evidence="2 4" id="KW-0238">DNA-binding</keyword>
<proteinExistence type="predicted"/>
<keyword evidence="8" id="KW-1185">Reference proteome</keyword>
<dbReference type="PANTHER" id="PTHR30349:SF91">
    <property type="entry name" value="INTA PROTEIN"/>
    <property type="match status" value="1"/>
</dbReference>
<dbReference type="CDD" id="cd01189">
    <property type="entry name" value="INT_ICEBs1_C_like"/>
    <property type="match status" value="1"/>
</dbReference>
<dbReference type="PROSITE" id="PS51900">
    <property type="entry name" value="CB"/>
    <property type="match status" value="1"/>
</dbReference>
<dbReference type="PROSITE" id="PS51898">
    <property type="entry name" value="TYR_RECOMBINASE"/>
    <property type="match status" value="1"/>
</dbReference>
<dbReference type="InterPro" id="IPR044068">
    <property type="entry name" value="CB"/>
</dbReference>
<dbReference type="Proteomes" id="UP000679307">
    <property type="component" value="Chromosome"/>
</dbReference>
<keyword evidence="1" id="KW-0229">DNA integration</keyword>
<evidence type="ECO:0000256" key="3">
    <source>
        <dbReference type="ARBA" id="ARBA00023172"/>
    </source>
</evidence>
<dbReference type="RefSeq" id="WP_214056602.1">
    <property type="nucleotide sequence ID" value="NZ_BAAAHS010000299.1"/>
</dbReference>
<dbReference type="SUPFAM" id="SSF56349">
    <property type="entry name" value="DNA breaking-rejoining enzymes"/>
    <property type="match status" value="1"/>
</dbReference>
<evidence type="ECO:0000313" key="8">
    <source>
        <dbReference type="Proteomes" id="UP000679307"/>
    </source>
</evidence>
<feature type="domain" description="Core-binding (CB)" evidence="6">
    <location>
        <begin position="30"/>
        <end position="117"/>
    </location>
</feature>
<protein>
    <submittedName>
        <fullName evidence="7">Prophage phiRv2 integrase</fullName>
    </submittedName>
</protein>
<feature type="domain" description="Tyr recombinase" evidence="5">
    <location>
        <begin position="138"/>
        <end position="336"/>
    </location>
</feature>
<evidence type="ECO:0000256" key="1">
    <source>
        <dbReference type="ARBA" id="ARBA00022908"/>
    </source>
</evidence>
<dbReference type="InterPro" id="IPR002104">
    <property type="entry name" value="Integrase_catalytic"/>
</dbReference>
<gene>
    <name evidence="7" type="ORF">ENKNEFLB_03602</name>
</gene>
<evidence type="ECO:0000313" key="7">
    <source>
        <dbReference type="EMBL" id="QVT81194.1"/>
    </source>
</evidence>
<dbReference type="InterPro" id="IPR011010">
    <property type="entry name" value="DNA_brk_join_enz"/>
</dbReference>
<dbReference type="PANTHER" id="PTHR30349">
    <property type="entry name" value="PHAGE INTEGRASE-RELATED"/>
    <property type="match status" value="1"/>
</dbReference>
<dbReference type="Gene3D" id="1.10.150.130">
    <property type="match status" value="1"/>
</dbReference>
<dbReference type="Pfam" id="PF00589">
    <property type="entry name" value="Phage_integrase"/>
    <property type="match status" value="1"/>
</dbReference>